<accession>A0A183KAD8</accession>
<organism evidence="3">
    <name type="scientific">Schistosoma curassoni</name>
    <dbReference type="NCBI Taxonomy" id="6186"/>
    <lineage>
        <taxon>Eukaryota</taxon>
        <taxon>Metazoa</taxon>
        <taxon>Spiralia</taxon>
        <taxon>Lophotrochozoa</taxon>
        <taxon>Platyhelminthes</taxon>
        <taxon>Trematoda</taxon>
        <taxon>Digenea</taxon>
        <taxon>Strigeidida</taxon>
        <taxon>Schistosomatoidea</taxon>
        <taxon>Schistosomatidae</taxon>
        <taxon>Schistosoma</taxon>
    </lineage>
</organism>
<dbReference type="WBParaSite" id="SCUD_0001197101-mRNA-1">
    <property type="protein sequence ID" value="SCUD_0001197101-mRNA-1"/>
    <property type="gene ID" value="SCUD_0001197101"/>
</dbReference>
<keyword evidence="2" id="KW-1185">Reference proteome</keyword>
<proteinExistence type="predicted"/>
<evidence type="ECO:0000313" key="2">
    <source>
        <dbReference type="Proteomes" id="UP000279833"/>
    </source>
</evidence>
<dbReference type="EMBL" id="UZAK01034772">
    <property type="protein sequence ID" value="VDP46852.1"/>
    <property type="molecule type" value="Genomic_DNA"/>
</dbReference>
<dbReference type="AlphaFoldDB" id="A0A183KAD8"/>
<gene>
    <name evidence="1" type="ORF">SCUD_LOCUS11970</name>
</gene>
<evidence type="ECO:0000313" key="1">
    <source>
        <dbReference type="EMBL" id="VDP46852.1"/>
    </source>
</evidence>
<reference evidence="3" key="1">
    <citation type="submission" date="2016-06" db="UniProtKB">
        <authorList>
            <consortium name="WormBaseParasite"/>
        </authorList>
    </citation>
    <scope>IDENTIFICATION</scope>
</reference>
<dbReference type="Proteomes" id="UP000279833">
    <property type="component" value="Unassembled WGS sequence"/>
</dbReference>
<name>A0A183KAD8_9TREM</name>
<sequence>MNALRLVQSQWINYAHPLMTDLSELASIDVVEVGLNIIVIFLVMDLSI</sequence>
<protein>
    <submittedName>
        <fullName evidence="1 3">Uncharacterized protein</fullName>
    </submittedName>
</protein>
<evidence type="ECO:0000313" key="3">
    <source>
        <dbReference type="WBParaSite" id="SCUD_0001197101-mRNA-1"/>
    </source>
</evidence>
<reference evidence="1 2" key="2">
    <citation type="submission" date="2018-11" db="EMBL/GenBank/DDBJ databases">
        <authorList>
            <consortium name="Pathogen Informatics"/>
        </authorList>
    </citation>
    <scope>NUCLEOTIDE SEQUENCE [LARGE SCALE GENOMIC DNA]</scope>
    <source>
        <strain evidence="1">Dakar</strain>
        <strain evidence="2">Dakar, Senegal</strain>
    </source>
</reference>